<accession>A0AAV0E356</accession>
<protein>
    <submittedName>
        <fullName evidence="1">Uncharacterized protein</fullName>
    </submittedName>
</protein>
<reference evidence="1" key="1">
    <citation type="submission" date="2022-07" db="EMBL/GenBank/DDBJ databases">
        <authorList>
            <person name="Macas J."/>
            <person name="Novak P."/>
            <person name="Neumann P."/>
        </authorList>
    </citation>
    <scope>NUCLEOTIDE SEQUENCE</scope>
</reference>
<keyword evidence="2" id="KW-1185">Reference proteome</keyword>
<evidence type="ECO:0000313" key="2">
    <source>
        <dbReference type="Proteomes" id="UP001152523"/>
    </source>
</evidence>
<dbReference type="AlphaFoldDB" id="A0AAV0E356"/>
<proteinExistence type="predicted"/>
<evidence type="ECO:0000313" key="1">
    <source>
        <dbReference type="EMBL" id="CAH9113695.1"/>
    </source>
</evidence>
<comment type="caution">
    <text evidence="1">The sequence shown here is derived from an EMBL/GenBank/DDBJ whole genome shotgun (WGS) entry which is preliminary data.</text>
</comment>
<name>A0AAV0E356_9ASTE</name>
<dbReference type="Proteomes" id="UP001152523">
    <property type="component" value="Unassembled WGS sequence"/>
</dbReference>
<sequence>MVGISPDRDGTSFRAFLVTTHPVKATHFGGSITPLKYPSIWIISSPYLSTSGDNSGSLLKIGIVSTIHLIRPHHFIIFNLDLNNSTAILSLVYVDKSMIPCAYHRIYLFIIL</sequence>
<dbReference type="EMBL" id="CAMAPF010000210">
    <property type="protein sequence ID" value="CAH9113695.1"/>
    <property type="molecule type" value="Genomic_DNA"/>
</dbReference>
<gene>
    <name evidence="1" type="ORF">CEPIT_LOCUS20408</name>
</gene>
<organism evidence="1 2">
    <name type="scientific">Cuscuta epithymum</name>
    <dbReference type="NCBI Taxonomy" id="186058"/>
    <lineage>
        <taxon>Eukaryota</taxon>
        <taxon>Viridiplantae</taxon>
        <taxon>Streptophyta</taxon>
        <taxon>Embryophyta</taxon>
        <taxon>Tracheophyta</taxon>
        <taxon>Spermatophyta</taxon>
        <taxon>Magnoliopsida</taxon>
        <taxon>eudicotyledons</taxon>
        <taxon>Gunneridae</taxon>
        <taxon>Pentapetalae</taxon>
        <taxon>asterids</taxon>
        <taxon>lamiids</taxon>
        <taxon>Solanales</taxon>
        <taxon>Convolvulaceae</taxon>
        <taxon>Cuscuteae</taxon>
        <taxon>Cuscuta</taxon>
        <taxon>Cuscuta subgen. Cuscuta</taxon>
    </lineage>
</organism>